<protein>
    <submittedName>
        <fullName evidence="1">Uncharacterized protein</fullName>
    </submittedName>
</protein>
<dbReference type="EMBL" id="PEIB01000002">
    <property type="protein sequence ID" value="RXJ74526.1"/>
    <property type="molecule type" value="Genomic_DNA"/>
</dbReference>
<dbReference type="Proteomes" id="UP000290287">
    <property type="component" value="Unassembled WGS sequence"/>
</dbReference>
<keyword evidence="2" id="KW-1185">Reference proteome</keyword>
<evidence type="ECO:0000313" key="2">
    <source>
        <dbReference type="Proteomes" id="UP000290287"/>
    </source>
</evidence>
<gene>
    <name evidence="1" type="ORF">CS022_02830</name>
</gene>
<accession>A0A4Q0YTG7</accession>
<sequence length="60" mass="6145">MGAGFFLGVGVFASNGFFDSFGCLGVAFGGLVFSTFLTGSTEATFSFNVAFSFVSSLTAF</sequence>
<reference evidence="1 2" key="1">
    <citation type="submission" date="2017-10" db="EMBL/GenBank/DDBJ databases">
        <title>Nyctiphanis sp. nov., isolated from the stomach of the euphausiid Nyctiphanes simplex (Hansen, 1911) in the Gulf of California.</title>
        <authorList>
            <person name="Gomez-Gil B."/>
            <person name="Aguilar-Mendez M."/>
            <person name="Lopez-Cortes A."/>
            <person name="Gomez-Gutierrez J."/>
            <person name="Roque A."/>
            <person name="Lang E."/>
            <person name="Gonzalez-Castillo A."/>
        </authorList>
    </citation>
    <scope>NUCLEOTIDE SEQUENCE [LARGE SCALE GENOMIC DNA]</scope>
    <source>
        <strain evidence="1 2">CAIM 600</strain>
    </source>
</reference>
<organism evidence="1 2">
    <name type="scientific">Veronia nyctiphanis</name>
    <dbReference type="NCBI Taxonomy" id="1278244"/>
    <lineage>
        <taxon>Bacteria</taxon>
        <taxon>Pseudomonadati</taxon>
        <taxon>Pseudomonadota</taxon>
        <taxon>Gammaproteobacteria</taxon>
        <taxon>Vibrionales</taxon>
        <taxon>Vibrionaceae</taxon>
        <taxon>Veronia</taxon>
    </lineage>
</organism>
<evidence type="ECO:0000313" key="1">
    <source>
        <dbReference type="EMBL" id="RXJ74526.1"/>
    </source>
</evidence>
<dbReference type="RefSeq" id="WP_129120995.1">
    <property type="nucleotide sequence ID" value="NZ_PEIB01000002.1"/>
</dbReference>
<proteinExistence type="predicted"/>
<comment type="caution">
    <text evidence="1">The sequence shown here is derived from an EMBL/GenBank/DDBJ whole genome shotgun (WGS) entry which is preliminary data.</text>
</comment>
<dbReference type="AlphaFoldDB" id="A0A4Q0YTG7"/>
<name>A0A4Q0YTG7_9GAMM</name>